<dbReference type="InterPro" id="IPR019853">
    <property type="entry name" value="GldB-like"/>
</dbReference>
<dbReference type="RefSeq" id="WP_114069678.1">
    <property type="nucleotide sequence ID" value="NZ_CP030850.1"/>
</dbReference>
<protein>
    <submittedName>
        <fullName evidence="1">Gliding motility protein</fullName>
    </submittedName>
</protein>
<evidence type="ECO:0000313" key="1">
    <source>
        <dbReference type="EMBL" id="AXE20917.1"/>
    </source>
</evidence>
<organism evidence="1 2">
    <name type="scientific">Runella rosea</name>
    <dbReference type="NCBI Taxonomy" id="2259595"/>
    <lineage>
        <taxon>Bacteria</taxon>
        <taxon>Pseudomonadati</taxon>
        <taxon>Bacteroidota</taxon>
        <taxon>Cytophagia</taxon>
        <taxon>Cytophagales</taxon>
        <taxon>Spirosomataceae</taxon>
        <taxon>Runella</taxon>
    </lineage>
</organism>
<name>A0A344TQJ6_9BACT</name>
<reference evidence="1 2" key="1">
    <citation type="submission" date="2018-07" db="EMBL/GenBank/DDBJ databases">
        <title>Genome sequencing of Runella.</title>
        <authorList>
            <person name="Baek M.-G."/>
            <person name="Yi H."/>
        </authorList>
    </citation>
    <scope>NUCLEOTIDE SEQUENCE [LARGE SCALE GENOMIC DNA]</scope>
    <source>
        <strain evidence="1 2">HYN0085</strain>
    </source>
</reference>
<dbReference type="PROSITE" id="PS51257">
    <property type="entry name" value="PROKAR_LIPOPROTEIN"/>
    <property type="match status" value="1"/>
</dbReference>
<gene>
    <name evidence="1" type="ORF">DR864_25835</name>
</gene>
<accession>A0A344TQJ6</accession>
<dbReference type="AlphaFoldDB" id="A0A344TQJ6"/>
<proteinExistence type="predicted"/>
<dbReference type="Pfam" id="PF25594">
    <property type="entry name" value="GldB_lipo"/>
    <property type="match status" value="1"/>
</dbReference>
<sequence>MKSIFFSILASAALFMASSGCDTPPKEIPVTVRRLENELFAAKNPDEIAGLLKKNPYLRAYFGLDKSIPDSLIVNQLYANITNPDLQKFNKDLQTQFGDLAPIKTQLQQAFGEIQANFPDFKAPQIVTTVTGFMGSDLYVSDSVIVIGLDYFGGPKAKYRPQLFDYQLRRYQQEYIVPAVLFFISEKYNKVPDNDQTLLADMMWYGKGFEFVKHVAPETPDSLIIGYSQEQLEDVYASQEDIWAYFLDRKLLYQTRDAEKDRFISERPATPEISQYCPGGIGRWVGWRIINRYLTENPSTKLSDLMANTNVRQLLEQSKYKGQKEEE</sequence>
<dbReference type="KEGG" id="run:DR864_25835"/>
<evidence type="ECO:0000313" key="2">
    <source>
        <dbReference type="Proteomes" id="UP000251993"/>
    </source>
</evidence>
<dbReference type="EMBL" id="CP030850">
    <property type="protein sequence ID" value="AXE20917.1"/>
    <property type="molecule type" value="Genomic_DNA"/>
</dbReference>
<dbReference type="Proteomes" id="UP000251993">
    <property type="component" value="Chromosome"/>
</dbReference>
<dbReference type="OrthoDB" id="976022at2"/>
<keyword evidence="2" id="KW-1185">Reference proteome</keyword>